<dbReference type="Proteomes" id="UP001600888">
    <property type="component" value="Unassembled WGS sequence"/>
</dbReference>
<feature type="transmembrane region" description="Helical" evidence="6">
    <location>
        <begin position="147"/>
        <end position="173"/>
    </location>
</feature>
<feature type="region of interest" description="Disordered" evidence="5">
    <location>
        <begin position="25"/>
        <end position="49"/>
    </location>
</feature>
<evidence type="ECO:0000256" key="3">
    <source>
        <dbReference type="ARBA" id="ARBA00022989"/>
    </source>
</evidence>
<dbReference type="InterPro" id="IPR052649">
    <property type="entry name" value="NCE102-like"/>
</dbReference>
<keyword evidence="9" id="KW-1185">Reference proteome</keyword>
<feature type="transmembrane region" description="Helical" evidence="6">
    <location>
        <begin position="193"/>
        <end position="213"/>
    </location>
</feature>
<dbReference type="PANTHER" id="PTHR28165">
    <property type="entry name" value="NON-CLASSICAL EXPORT PROTEIN 2-RELATED"/>
    <property type="match status" value="1"/>
</dbReference>
<dbReference type="Pfam" id="PF01284">
    <property type="entry name" value="MARVEL"/>
    <property type="match status" value="1"/>
</dbReference>
<dbReference type="PANTHER" id="PTHR28165:SF1">
    <property type="entry name" value="NON-CLASSICAL EXPORT PROTEIN 2-RELATED"/>
    <property type="match status" value="1"/>
</dbReference>
<evidence type="ECO:0000256" key="2">
    <source>
        <dbReference type="ARBA" id="ARBA00022692"/>
    </source>
</evidence>
<keyword evidence="2 6" id="KW-0812">Transmembrane</keyword>
<name>A0ABR4DTK7_9PEZI</name>
<organism evidence="8 9">
    <name type="scientific">Diaporthe vaccinii</name>
    <dbReference type="NCBI Taxonomy" id="105482"/>
    <lineage>
        <taxon>Eukaryota</taxon>
        <taxon>Fungi</taxon>
        <taxon>Dikarya</taxon>
        <taxon>Ascomycota</taxon>
        <taxon>Pezizomycotina</taxon>
        <taxon>Sordariomycetes</taxon>
        <taxon>Sordariomycetidae</taxon>
        <taxon>Diaporthales</taxon>
        <taxon>Diaporthaceae</taxon>
        <taxon>Diaporthe</taxon>
        <taxon>Diaporthe eres species complex</taxon>
    </lineage>
</organism>
<proteinExistence type="predicted"/>
<evidence type="ECO:0000313" key="8">
    <source>
        <dbReference type="EMBL" id="KAL2273718.1"/>
    </source>
</evidence>
<evidence type="ECO:0000256" key="4">
    <source>
        <dbReference type="ARBA" id="ARBA00023136"/>
    </source>
</evidence>
<keyword evidence="3 6" id="KW-1133">Transmembrane helix</keyword>
<feature type="transmembrane region" description="Helical" evidence="6">
    <location>
        <begin position="116"/>
        <end position="140"/>
    </location>
</feature>
<evidence type="ECO:0000256" key="1">
    <source>
        <dbReference type="ARBA" id="ARBA00004141"/>
    </source>
</evidence>
<evidence type="ECO:0000256" key="6">
    <source>
        <dbReference type="SAM" id="Phobius"/>
    </source>
</evidence>
<keyword evidence="4 6" id="KW-0472">Membrane</keyword>
<feature type="transmembrane region" description="Helical" evidence="6">
    <location>
        <begin position="82"/>
        <end position="104"/>
    </location>
</feature>
<dbReference type="InterPro" id="IPR008253">
    <property type="entry name" value="Marvel"/>
</dbReference>
<protein>
    <recommendedName>
        <fullName evidence="7">MARVEL domain-containing protein</fullName>
    </recommendedName>
</protein>
<evidence type="ECO:0000259" key="7">
    <source>
        <dbReference type="Pfam" id="PF01284"/>
    </source>
</evidence>
<evidence type="ECO:0000256" key="5">
    <source>
        <dbReference type="SAM" id="MobiDB-lite"/>
    </source>
</evidence>
<feature type="domain" description="MARVEL" evidence="7">
    <location>
        <begin position="80"/>
        <end position="208"/>
    </location>
</feature>
<dbReference type="EMBL" id="JBAWTH010000174">
    <property type="protein sequence ID" value="KAL2273718.1"/>
    <property type="molecule type" value="Genomic_DNA"/>
</dbReference>
<gene>
    <name evidence="8" type="ORF">FJTKL_04115</name>
</gene>
<accession>A0ABR4DTK7</accession>
<comment type="caution">
    <text evidence="8">The sequence shown here is derived from an EMBL/GenBank/DDBJ whole genome shotgun (WGS) entry which is preliminary data.</text>
</comment>
<reference evidence="8 9" key="1">
    <citation type="submission" date="2024-03" db="EMBL/GenBank/DDBJ databases">
        <title>A high-quality draft genome sequence of Diaporthe vaccinii, a causative agent of upright dieback and viscid rot disease in cranberry plants.</title>
        <authorList>
            <person name="Sarrasin M."/>
            <person name="Lang B.F."/>
            <person name="Burger G."/>
        </authorList>
    </citation>
    <scope>NUCLEOTIDE SEQUENCE [LARGE SCALE GENOMIC DNA]</scope>
    <source>
        <strain evidence="8 9">IS7</strain>
    </source>
</reference>
<comment type="subcellular location">
    <subcellularLocation>
        <location evidence="1">Membrane</location>
        <topology evidence="1">Multi-pass membrane protein</topology>
    </subcellularLocation>
</comment>
<evidence type="ECO:0000313" key="9">
    <source>
        <dbReference type="Proteomes" id="UP001600888"/>
    </source>
</evidence>
<sequence>MIVRALGNVHSRIVWRCEAESIPTHCRSNTTSSTHKHRESAPRSPPPGHLAHTVLLEHPRISARNTQTSPTPKAAIMEIIQIAIRGLQLLWIIILTALLGNVIATSNNGSFVSAAAVNFSMFVTVLGWLVTLYGLAVAFVESLAVPIVVMATDALVVLFTFIDAIVLAALLGVPNCGKEDNEKKCRELQASTVFMWFLFGTFAASLAFALLGYRRGGGSVRSGGPHMAQVRV</sequence>